<dbReference type="Pfam" id="PF02518">
    <property type="entry name" value="HATPase_c"/>
    <property type="match status" value="1"/>
</dbReference>
<keyword evidence="3" id="KW-0902">Two-component regulatory system</keyword>
<dbReference type="InterPro" id="IPR050482">
    <property type="entry name" value="Sensor_HK_TwoCompSys"/>
</dbReference>
<keyword evidence="7" id="KW-1185">Reference proteome</keyword>
<proteinExistence type="predicted"/>
<feature type="transmembrane region" description="Helical" evidence="4">
    <location>
        <begin position="104"/>
        <end position="123"/>
    </location>
</feature>
<gene>
    <name evidence="6" type="ORF">EBM89_14865</name>
</gene>
<dbReference type="GO" id="GO:0005524">
    <property type="term" value="F:ATP binding"/>
    <property type="evidence" value="ECO:0007669"/>
    <property type="project" value="UniProtKB-KW"/>
</dbReference>
<evidence type="ECO:0000256" key="2">
    <source>
        <dbReference type="ARBA" id="ARBA00022777"/>
    </source>
</evidence>
<sequence length="431" mass="45636">MERNSGWSSTTTTRVGAADSDIADSMVGVRPRCVGDARTGRPSDDGVHRMPTAVMRSAAAVRADRRILLLAAGTVMTAFAIGAAAQTAWVYGNQGGVVPVTDRILANLSAVAAMLLILALTGVSLPQRGALTVVAGVLGAGVTASGVRFASQLALDVYVDPSQSVIVAELSSGAAVAWVAATMGLAAMLSQRRLRLQVVNAAQDRLRIELALQALQHEEVRVRREVAEGLHGSMQQRLVLVVARLDRLLDSVGDVVGPDDVELLRQVRSEIETVREADVRATSRMLYPDQLEVGMVPAIRSLLGRIPAAVNTRLGVTDEVRTLDDPSESRLNRSERLLAVRVVEEAISNALRHGRAQVVDVRVSLVDDALELRVSDDGRGFGDEAGPASGTARLADRLRLAGGDLRVTSVPGDGTQVVARLPVDSLRTATL</sequence>
<dbReference type="GO" id="GO:0000160">
    <property type="term" value="P:phosphorelay signal transduction system"/>
    <property type="evidence" value="ECO:0007669"/>
    <property type="project" value="UniProtKB-KW"/>
</dbReference>
<evidence type="ECO:0000313" key="6">
    <source>
        <dbReference type="EMBL" id="RMI06873.1"/>
    </source>
</evidence>
<dbReference type="Gene3D" id="3.30.565.10">
    <property type="entry name" value="Histidine kinase-like ATPase, C-terminal domain"/>
    <property type="match status" value="1"/>
</dbReference>
<dbReference type="InterPro" id="IPR036890">
    <property type="entry name" value="HATPase_C_sf"/>
</dbReference>
<accession>A0A3M2J5R6</accession>
<dbReference type="GO" id="GO:0016301">
    <property type="term" value="F:kinase activity"/>
    <property type="evidence" value="ECO:0007669"/>
    <property type="project" value="UniProtKB-KW"/>
</dbReference>
<dbReference type="PANTHER" id="PTHR24421:SF58">
    <property type="entry name" value="SIGNAL TRANSDUCTION HISTIDINE-PROTEIN KINASE_PHOSPHATASE UHPB"/>
    <property type="match status" value="1"/>
</dbReference>
<name>A0A3M2J5R6_9CELL</name>
<evidence type="ECO:0000259" key="5">
    <source>
        <dbReference type="Pfam" id="PF02518"/>
    </source>
</evidence>
<reference evidence="6 7" key="1">
    <citation type="submission" date="2018-10" db="EMBL/GenBank/DDBJ databases">
        <title>Isolation, diversity and antifungal activity of actinobacteria from wheat.</title>
        <authorList>
            <person name="Han C."/>
        </authorList>
    </citation>
    <scope>NUCLEOTIDE SEQUENCE [LARGE SCALE GENOMIC DNA]</scope>
    <source>
        <strain evidence="6 7">NEAU-YY56</strain>
    </source>
</reference>
<keyword evidence="6" id="KW-0067">ATP-binding</keyword>
<evidence type="ECO:0000256" key="4">
    <source>
        <dbReference type="SAM" id="Phobius"/>
    </source>
</evidence>
<evidence type="ECO:0000313" key="7">
    <source>
        <dbReference type="Proteomes" id="UP000269289"/>
    </source>
</evidence>
<evidence type="ECO:0000256" key="3">
    <source>
        <dbReference type="ARBA" id="ARBA00023012"/>
    </source>
</evidence>
<dbReference type="CDD" id="cd16917">
    <property type="entry name" value="HATPase_UhpB-NarQ-NarX-like"/>
    <property type="match status" value="1"/>
</dbReference>
<dbReference type="Proteomes" id="UP000269289">
    <property type="component" value="Unassembled WGS sequence"/>
</dbReference>
<organism evidence="6 7">
    <name type="scientific">Cellulomonas triticagri</name>
    <dbReference type="NCBI Taxonomy" id="2483352"/>
    <lineage>
        <taxon>Bacteria</taxon>
        <taxon>Bacillati</taxon>
        <taxon>Actinomycetota</taxon>
        <taxon>Actinomycetes</taxon>
        <taxon>Micrococcales</taxon>
        <taxon>Cellulomonadaceae</taxon>
        <taxon>Cellulomonas</taxon>
    </lineage>
</organism>
<dbReference type="InterPro" id="IPR003594">
    <property type="entry name" value="HATPase_dom"/>
</dbReference>
<keyword evidence="2" id="KW-0418">Kinase</keyword>
<comment type="caution">
    <text evidence="6">The sequence shown here is derived from an EMBL/GenBank/DDBJ whole genome shotgun (WGS) entry which is preliminary data.</text>
</comment>
<keyword evidence="4" id="KW-1133">Transmembrane helix</keyword>
<feature type="domain" description="Histidine kinase/HSP90-like ATPase" evidence="5">
    <location>
        <begin position="339"/>
        <end position="424"/>
    </location>
</feature>
<dbReference type="AlphaFoldDB" id="A0A3M2J5R6"/>
<dbReference type="EMBL" id="RFFI01000089">
    <property type="protein sequence ID" value="RMI06873.1"/>
    <property type="molecule type" value="Genomic_DNA"/>
</dbReference>
<keyword evidence="1" id="KW-0808">Transferase</keyword>
<feature type="transmembrane region" description="Helical" evidence="4">
    <location>
        <begin position="67"/>
        <end position="92"/>
    </location>
</feature>
<protein>
    <submittedName>
        <fullName evidence="6">ATP-binding protein</fullName>
    </submittedName>
</protein>
<feature type="transmembrane region" description="Helical" evidence="4">
    <location>
        <begin position="170"/>
        <end position="189"/>
    </location>
</feature>
<dbReference type="SUPFAM" id="SSF55874">
    <property type="entry name" value="ATPase domain of HSP90 chaperone/DNA topoisomerase II/histidine kinase"/>
    <property type="match status" value="1"/>
</dbReference>
<dbReference type="PANTHER" id="PTHR24421">
    <property type="entry name" value="NITRATE/NITRITE SENSOR PROTEIN NARX-RELATED"/>
    <property type="match status" value="1"/>
</dbReference>
<keyword evidence="4" id="KW-0472">Membrane</keyword>
<keyword evidence="4" id="KW-0812">Transmembrane</keyword>
<feature type="transmembrane region" description="Helical" evidence="4">
    <location>
        <begin position="130"/>
        <end position="150"/>
    </location>
</feature>
<keyword evidence="6" id="KW-0547">Nucleotide-binding</keyword>
<evidence type="ECO:0000256" key="1">
    <source>
        <dbReference type="ARBA" id="ARBA00022679"/>
    </source>
</evidence>